<accession>A0ACB6RVS2</accession>
<proteinExistence type="predicted"/>
<dbReference type="EMBL" id="MU006726">
    <property type="protein sequence ID" value="KAF2625377.1"/>
    <property type="molecule type" value="Genomic_DNA"/>
</dbReference>
<evidence type="ECO:0000313" key="2">
    <source>
        <dbReference type="Proteomes" id="UP000799754"/>
    </source>
</evidence>
<comment type="caution">
    <text evidence="1">The sequence shown here is derived from an EMBL/GenBank/DDBJ whole genome shotgun (WGS) entry which is preliminary data.</text>
</comment>
<keyword evidence="2" id="KW-1185">Reference proteome</keyword>
<gene>
    <name evidence="1" type="ORF">BU25DRAFT_450125</name>
</gene>
<organism evidence="1 2">
    <name type="scientific">Macroventuria anomochaeta</name>
    <dbReference type="NCBI Taxonomy" id="301207"/>
    <lineage>
        <taxon>Eukaryota</taxon>
        <taxon>Fungi</taxon>
        <taxon>Dikarya</taxon>
        <taxon>Ascomycota</taxon>
        <taxon>Pezizomycotina</taxon>
        <taxon>Dothideomycetes</taxon>
        <taxon>Pleosporomycetidae</taxon>
        <taxon>Pleosporales</taxon>
        <taxon>Pleosporineae</taxon>
        <taxon>Didymellaceae</taxon>
        <taxon>Macroventuria</taxon>
    </lineage>
</organism>
<evidence type="ECO:0000313" key="1">
    <source>
        <dbReference type="EMBL" id="KAF2625377.1"/>
    </source>
</evidence>
<name>A0ACB6RVS2_9PLEO</name>
<protein>
    <submittedName>
        <fullName evidence="1">Uncharacterized protein</fullName>
    </submittedName>
</protein>
<sequence length="110" mass="12510">MRGVAFTQDGKRYHQNYQFAELKIVEEVEGSGDLKGLRKKVEPKGCIEVSYRWITNFRPCERSEKRSNPVKPSTQDTEDPGAPILQRQLPTIGAIPEKVLKGDIRSHQAM</sequence>
<dbReference type="Proteomes" id="UP000799754">
    <property type="component" value="Unassembled WGS sequence"/>
</dbReference>
<reference evidence="1" key="1">
    <citation type="journal article" date="2020" name="Stud. Mycol.">
        <title>101 Dothideomycetes genomes: a test case for predicting lifestyles and emergence of pathogens.</title>
        <authorList>
            <person name="Haridas S."/>
            <person name="Albert R."/>
            <person name="Binder M."/>
            <person name="Bloem J."/>
            <person name="Labutti K."/>
            <person name="Salamov A."/>
            <person name="Andreopoulos B."/>
            <person name="Baker S."/>
            <person name="Barry K."/>
            <person name="Bills G."/>
            <person name="Bluhm B."/>
            <person name="Cannon C."/>
            <person name="Castanera R."/>
            <person name="Culley D."/>
            <person name="Daum C."/>
            <person name="Ezra D."/>
            <person name="Gonzalez J."/>
            <person name="Henrissat B."/>
            <person name="Kuo A."/>
            <person name="Liang C."/>
            <person name="Lipzen A."/>
            <person name="Lutzoni F."/>
            <person name="Magnuson J."/>
            <person name="Mondo S."/>
            <person name="Nolan M."/>
            <person name="Ohm R."/>
            <person name="Pangilinan J."/>
            <person name="Park H.-J."/>
            <person name="Ramirez L."/>
            <person name="Alfaro M."/>
            <person name="Sun H."/>
            <person name="Tritt A."/>
            <person name="Yoshinaga Y."/>
            <person name="Zwiers L.-H."/>
            <person name="Turgeon B."/>
            <person name="Goodwin S."/>
            <person name="Spatafora J."/>
            <person name="Crous P."/>
            <person name="Grigoriev I."/>
        </authorList>
    </citation>
    <scope>NUCLEOTIDE SEQUENCE</scope>
    <source>
        <strain evidence="1">CBS 525.71</strain>
    </source>
</reference>